<keyword evidence="1" id="KW-0732">Signal</keyword>
<protein>
    <recommendedName>
        <fullName evidence="4">Metal resistance protein</fullName>
    </recommendedName>
</protein>
<organism evidence="2 3">
    <name type="scientific">Vibrio scophthalmi LMG 19158</name>
    <dbReference type="NCBI Taxonomy" id="870967"/>
    <lineage>
        <taxon>Bacteria</taxon>
        <taxon>Pseudomonadati</taxon>
        <taxon>Pseudomonadota</taxon>
        <taxon>Gammaproteobacteria</taxon>
        <taxon>Vibrionales</taxon>
        <taxon>Vibrionaceae</taxon>
        <taxon>Vibrio</taxon>
    </lineage>
</organism>
<evidence type="ECO:0000313" key="3">
    <source>
        <dbReference type="Proteomes" id="UP000004349"/>
    </source>
</evidence>
<sequence>MLLLVSLVALSCLNKSLIQANQWFQSESTRLFSTTDQPQTQWQSLYQSVFTESQDESVLNKALAGRGDPCHSSSPTLPTIPSKTDWLAPFIVLFLLLYCCGRLIEPIRPRAANQTRQPKRRLHLTQCVFQE</sequence>
<dbReference type="AlphaFoldDB" id="F9RVW1"/>
<comment type="caution">
    <text evidence="2">The sequence shown here is derived from an EMBL/GenBank/DDBJ whole genome shotgun (WGS) entry which is preliminary data.</text>
</comment>
<dbReference type="eggNOG" id="ENOG5031P7T">
    <property type="taxonomic scope" value="Bacteria"/>
</dbReference>
<proteinExistence type="predicted"/>
<dbReference type="EMBL" id="AFWE01000226">
    <property type="protein sequence ID" value="EGU29287.1"/>
    <property type="molecule type" value="Genomic_DNA"/>
</dbReference>
<evidence type="ECO:0008006" key="4">
    <source>
        <dbReference type="Google" id="ProtNLM"/>
    </source>
</evidence>
<feature type="signal peptide" evidence="1">
    <location>
        <begin position="1"/>
        <end position="20"/>
    </location>
</feature>
<accession>F9RVW1</accession>
<dbReference type="Proteomes" id="UP000004349">
    <property type="component" value="Unassembled WGS sequence"/>
</dbReference>
<name>F9RVW1_9VIBR</name>
<reference evidence="2 3" key="1">
    <citation type="journal article" date="2012" name="Int. J. Syst. Evol. Microbiol.">
        <title>Vibrio caribbeanicus sp. nov., isolated from the marine sponge Scleritoderma cyanea.</title>
        <authorList>
            <person name="Hoffmann M."/>
            <person name="Monday S.R."/>
            <person name="Allard M.W."/>
            <person name="Strain E.A."/>
            <person name="Whittaker P."/>
            <person name="Naum M."/>
            <person name="McCarthy P.J."/>
            <person name="Lopez J.V."/>
            <person name="Fischer M."/>
            <person name="Brown E.W."/>
        </authorList>
    </citation>
    <scope>NUCLEOTIDE SEQUENCE [LARGE SCALE GENOMIC DNA]</scope>
    <source>
        <strain evidence="2 3">LMG 19158</strain>
    </source>
</reference>
<feature type="chain" id="PRO_5003393542" description="Metal resistance protein" evidence="1">
    <location>
        <begin position="21"/>
        <end position="131"/>
    </location>
</feature>
<evidence type="ECO:0000313" key="2">
    <source>
        <dbReference type="EMBL" id="EGU29287.1"/>
    </source>
</evidence>
<evidence type="ECO:0000256" key="1">
    <source>
        <dbReference type="SAM" id="SignalP"/>
    </source>
</evidence>
<gene>
    <name evidence="2" type="ORF">VIS19158_20606</name>
</gene>